<evidence type="ECO:0000256" key="1">
    <source>
        <dbReference type="SAM" id="MobiDB-lite"/>
    </source>
</evidence>
<evidence type="ECO:0000313" key="2">
    <source>
        <dbReference type="EMBL" id="MBB3096338.1"/>
    </source>
</evidence>
<feature type="region of interest" description="Disordered" evidence="1">
    <location>
        <begin position="239"/>
        <end position="271"/>
    </location>
</feature>
<reference evidence="2 3" key="1">
    <citation type="submission" date="2020-08" db="EMBL/GenBank/DDBJ databases">
        <title>Genomic Encyclopedia of Type Strains, Phase III (KMG-III): the genomes of soil and plant-associated and newly described type strains.</title>
        <authorList>
            <person name="Whitman W."/>
        </authorList>
    </citation>
    <scope>NUCLEOTIDE SEQUENCE [LARGE SCALE GENOMIC DNA]</scope>
    <source>
        <strain evidence="2 3">CECT 3287</strain>
    </source>
</reference>
<protein>
    <submittedName>
        <fullName evidence="2">Uncharacterized protein</fullName>
    </submittedName>
</protein>
<proteinExistence type="predicted"/>
<feature type="compositionally biased region" description="Basic and acidic residues" evidence="1">
    <location>
        <begin position="247"/>
        <end position="264"/>
    </location>
</feature>
<dbReference type="EMBL" id="JACHXF010000008">
    <property type="protein sequence ID" value="MBB3096338.1"/>
    <property type="molecule type" value="Genomic_DNA"/>
</dbReference>
<evidence type="ECO:0000313" key="3">
    <source>
        <dbReference type="Proteomes" id="UP000590749"/>
    </source>
</evidence>
<accession>A0A7W5FF87</accession>
<comment type="caution">
    <text evidence="2">The sequence shown here is derived from an EMBL/GenBank/DDBJ whole genome shotgun (WGS) entry which is preliminary data.</text>
</comment>
<gene>
    <name evidence="2" type="ORF">FHR83_004008</name>
</gene>
<sequence length="294" mass="32882">MDASNDVDTTYFGRLRPGDKLSKPSWLMRRVSSPAGTVDELLGLDGLWRPSDMLARTERGELPGTLRPVGALLPGALQATAQKRYREVCRALERQRAGAFPLRLAMPGRAQNYDDLDAEARAEVIGFLTGAPLVTTGPAGTYRTDGMWVWPESIEDDVRATGAPPEDLFYYHIRARRFFFPEPVNPDVLERARRLLEIAAASGGTERVEETGVPGQPGPLTEEERQRALGAWHAEWERKHSATTPFRPDRHPDEPDYNVHHVDAEASPEADWEYTRRAREIMGLDPETGARTDI</sequence>
<dbReference type="RefSeq" id="WP_183221798.1">
    <property type="nucleotide sequence ID" value="NZ_BMPW01000007.1"/>
</dbReference>
<feature type="region of interest" description="Disordered" evidence="1">
    <location>
        <begin position="203"/>
        <end position="223"/>
    </location>
</feature>
<dbReference type="AlphaFoldDB" id="A0A7W5FF87"/>
<name>A0A7W5FF87_9ACTN</name>
<keyword evidence="3" id="KW-1185">Reference proteome</keyword>
<organism evidence="2 3">
    <name type="scientific">Actinoplanes campanulatus</name>
    <dbReference type="NCBI Taxonomy" id="113559"/>
    <lineage>
        <taxon>Bacteria</taxon>
        <taxon>Bacillati</taxon>
        <taxon>Actinomycetota</taxon>
        <taxon>Actinomycetes</taxon>
        <taxon>Micromonosporales</taxon>
        <taxon>Micromonosporaceae</taxon>
        <taxon>Actinoplanes</taxon>
    </lineage>
</organism>
<dbReference type="Proteomes" id="UP000590749">
    <property type="component" value="Unassembled WGS sequence"/>
</dbReference>